<name>A0A659RRH6_SALET</name>
<dbReference type="SUPFAM" id="SSF53850">
    <property type="entry name" value="Periplasmic binding protein-like II"/>
    <property type="match status" value="1"/>
</dbReference>
<comment type="caution">
    <text evidence="1">The sequence shown here is derived from an EMBL/GenBank/DDBJ whole genome shotgun (WGS) entry which is preliminary data.</text>
</comment>
<evidence type="ECO:0000313" key="2">
    <source>
        <dbReference type="Proteomes" id="UP000298491"/>
    </source>
</evidence>
<feature type="non-terminal residue" evidence="1">
    <location>
        <position position="1"/>
    </location>
</feature>
<dbReference type="Proteomes" id="UP000298491">
    <property type="component" value="Unassembled WGS sequence"/>
</dbReference>
<dbReference type="EMBL" id="PYKB01000108">
    <property type="protein sequence ID" value="TGD05310.1"/>
    <property type="molecule type" value="Genomic_DNA"/>
</dbReference>
<evidence type="ECO:0000313" key="1">
    <source>
        <dbReference type="EMBL" id="TGD05310.1"/>
    </source>
</evidence>
<sequence length="81" mass="9113">LPADAKNQDDAYPSLNYLLRPDVIAHLTEHVFYANANKEATALVSQQVRDNPGIYPPADVRAMLVALKVQERKLDRVRTRA</sequence>
<dbReference type="Gene3D" id="3.40.190.10">
    <property type="entry name" value="Periplasmic binding protein-like II"/>
    <property type="match status" value="2"/>
</dbReference>
<feature type="non-terminal residue" evidence="1">
    <location>
        <position position="81"/>
    </location>
</feature>
<accession>A0A659RRH6</accession>
<proteinExistence type="predicted"/>
<protein>
    <submittedName>
        <fullName evidence="1">Spermidine/putrescine ABC transporter substrate-binding protein PotF</fullName>
    </submittedName>
</protein>
<dbReference type="AlphaFoldDB" id="A0A659RRH6"/>
<reference evidence="1 2" key="1">
    <citation type="submission" date="2018-03" db="EMBL/GenBank/DDBJ databases">
        <title>Non-Typhoidal Salmonella genome sequencing and assembly.</title>
        <authorList>
            <person name="Matchawe C."/>
        </authorList>
    </citation>
    <scope>NUCLEOTIDE SEQUENCE [LARGE SCALE GENOMIC DNA]</scope>
    <source>
        <strain evidence="1 2">35dea</strain>
    </source>
</reference>
<organism evidence="1 2">
    <name type="scientific">Salmonella enterica subsp. enterica serovar Wilhelmsburg</name>
    <dbReference type="NCBI Taxonomy" id="1960126"/>
    <lineage>
        <taxon>Bacteria</taxon>
        <taxon>Pseudomonadati</taxon>
        <taxon>Pseudomonadota</taxon>
        <taxon>Gammaproteobacteria</taxon>
        <taxon>Enterobacterales</taxon>
        <taxon>Enterobacteriaceae</taxon>
        <taxon>Salmonella</taxon>
    </lineage>
</organism>
<gene>
    <name evidence="1" type="ORF">C9F09_01220</name>
</gene>